<feature type="transmembrane region" description="Helical" evidence="6">
    <location>
        <begin position="423"/>
        <end position="446"/>
    </location>
</feature>
<feature type="transmembrane region" description="Helical" evidence="6">
    <location>
        <begin position="109"/>
        <end position="132"/>
    </location>
</feature>
<gene>
    <name evidence="7" type="ORF">D1006_33055</name>
</gene>
<feature type="transmembrane region" description="Helical" evidence="6">
    <location>
        <begin position="63"/>
        <end position="88"/>
    </location>
</feature>
<name>A0A4Q2A6M7_9BURK</name>
<dbReference type="PANTHER" id="PTHR42770:SF16">
    <property type="entry name" value="AMINO ACID PERMEASE"/>
    <property type="match status" value="1"/>
</dbReference>
<feature type="transmembrane region" description="Helical" evidence="6">
    <location>
        <begin position="350"/>
        <end position="370"/>
    </location>
</feature>
<dbReference type="EMBL" id="QWEX01000003">
    <property type="protein sequence ID" value="RXV65012.1"/>
    <property type="molecule type" value="Genomic_DNA"/>
</dbReference>
<organism evidence="7 8">
    <name type="scientific">Burkholderia stabilis</name>
    <dbReference type="NCBI Taxonomy" id="95485"/>
    <lineage>
        <taxon>Bacteria</taxon>
        <taxon>Pseudomonadati</taxon>
        <taxon>Pseudomonadota</taxon>
        <taxon>Betaproteobacteria</taxon>
        <taxon>Burkholderiales</taxon>
        <taxon>Burkholderiaceae</taxon>
        <taxon>Burkholderia</taxon>
        <taxon>Burkholderia cepacia complex</taxon>
    </lineage>
</organism>
<comment type="caution">
    <text evidence="7">The sequence shown here is derived from an EMBL/GenBank/DDBJ whole genome shotgun (WGS) entry which is preliminary data.</text>
</comment>
<feature type="transmembrane region" description="Helical" evidence="6">
    <location>
        <begin position="248"/>
        <end position="269"/>
    </location>
</feature>
<protein>
    <submittedName>
        <fullName evidence="7">APC family permease</fullName>
    </submittedName>
</protein>
<dbReference type="InterPro" id="IPR002293">
    <property type="entry name" value="AA/rel_permease1"/>
</dbReference>
<keyword evidence="5 6" id="KW-0472">Membrane</keyword>
<dbReference type="Gene3D" id="1.20.1740.10">
    <property type="entry name" value="Amino acid/polyamine transporter I"/>
    <property type="match status" value="1"/>
</dbReference>
<evidence type="ECO:0000256" key="2">
    <source>
        <dbReference type="ARBA" id="ARBA00022475"/>
    </source>
</evidence>
<accession>A0A4Q2A6M7</accession>
<feature type="transmembrane region" description="Helical" evidence="6">
    <location>
        <begin position="33"/>
        <end position="57"/>
    </location>
</feature>
<feature type="transmembrane region" description="Helical" evidence="6">
    <location>
        <begin position="452"/>
        <end position="471"/>
    </location>
</feature>
<comment type="subcellular location">
    <subcellularLocation>
        <location evidence="1">Cell membrane</location>
        <topology evidence="1">Multi-pass membrane protein</topology>
    </subcellularLocation>
</comment>
<evidence type="ECO:0000256" key="5">
    <source>
        <dbReference type="ARBA" id="ARBA00023136"/>
    </source>
</evidence>
<sequence>MYTVGYGERLSVSNIHSIERGRLKQGSLGVRQLTFFVIAAAAPLTILVGFTPLALIYGGPITATGFVVAGCTYLLFSVIFTAMSRYVVNSGAFYSYIHAGLGIEPAAAAAVVAYLAYAMCQIGFCSVAGLFVASALTEFLGMHMPWYLCAAVLALLSGMLSYRRVNVGARVMGVLMLLEIGIMLWLAICILRVGGHEGLSNSGSLSLTGMLSPRFGAAYACALLAFVGFEQTAIYSEEAKDPTRTVMIATYVAVIFLTVFYTVMFWAFYMGIGPSRLATVLAGDVSRLVFDLAAGYIGKSLTQLLELLVITSFFAGVMALQNASTRYLFSVARDGLLPPALARVSPTTGVPSVATVSQTVLTVIAILMFAATGADPYTQILVWTNTPPLIAVLVLQAATAAAGFCFFGRMGEQPRAVGIGTRVVAPVAAILVLTGSLGTILANFGLLTGKGFWGNFAILSPLIVGGLAGYLRGVVLRRRKCLEIA</sequence>
<dbReference type="GO" id="GO:0005886">
    <property type="term" value="C:plasma membrane"/>
    <property type="evidence" value="ECO:0007669"/>
    <property type="project" value="UniProtKB-SubCell"/>
</dbReference>
<feature type="transmembrane region" description="Helical" evidence="6">
    <location>
        <begin position="215"/>
        <end position="236"/>
    </location>
</feature>
<proteinExistence type="predicted"/>
<evidence type="ECO:0000313" key="8">
    <source>
        <dbReference type="Proteomes" id="UP000289650"/>
    </source>
</evidence>
<dbReference type="PANTHER" id="PTHR42770">
    <property type="entry name" value="AMINO ACID TRANSPORTER-RELATED"/>
    <property type="match status" value="1"/>
</dbReference>
<feature type="transmembrane region" description="Helical" evidence="6">
    <location>
        <begin position="307"/>
        <end position="329"/>
    </location>
</feature>
<dbReference type="PIRSF" id="PIRSF006060">
    <property type="entry name" value="AA_transporter"/>
    <property type="match status" value="1"/>
</dbReference>
<dbReference type="OrthoDB" id="9804700at2"/>
<dbReference type="Pfam" id="PF13520">
    <property type="entry name" value="AA_permease_2"/>
    <property type="match status" value="1"/>
</dbReference>
<keyword evidence="2" id="KW-1003">Cell membrane</keyword>
<evidence type="ECO:0000313" key="7">
    <source>
        <dbReference type="EMBL" id="RXV65012.1"/>
    </source>
</evidence>
<evidence type="ECO:0000256" key="1">
    <source>
        <dbReference type="ARBA" id="ARBA00004651"/>
    </source>
</evidence>
<keyword evidence="3 6" id="KW-0812">Transmembrane</keyword>
<dbReference type="Proteomes" id="UP000289650">
    <property type="component" value="Unassembled WGS sequence"/>
</dbReference>
<evidence type="ECO:0000256" key="6">
    <source>
        <dbReference type="SAM" id="Phobius"/>
    </source>
</evidence>
<dbReference type="GO" id="GO:0022857">
    <property type="term" value="F:transmembrane transporter activity"/>
    <property type="evidence" value="ECO:0007669"/>
    <property type="project" value="InterPro"/>
</dbReference>
<reference evidence="7 8" key="1">
    <citation type="submission" date="2018-08" db="EMBL/GenBank/DDBJ databases">
        <title>Mountain-cultivated ginseng endophyte, Burkholderia stabilis and its activity against ginseng root rot disease.</title>
        <authorList>
            <person name="Tapan Kumar M."/>
            <person name="Bae H."/>
            <person name="Shanmugam G."/>
            <person name="Jeon J."/>
        </authorList>
    </citation>
    <scope>NUCLEOTIDE SEQUENCE [LARGE SCALE GENOMIC DNA]</scope>
    <source>
        <strain evidence="7 8">EB159</strain>
    </source>
</reference>
<feature type="transmembrane region" description="Helical" evidence="6">
    <location>
        <begin position="390"/>
        <end position="411"/>
    </location>
</feature>
<feature type="transmembrane region" description="Helical" evidence="6">
    <location>
        <begin position="174"/>
        <end position="195"/>
    </location>
</feature>
<keyword evidence="4 6" id="KW-1133">Transmembrane helix</keyword>
<evidence type="ECO:0000256" key="4">
    <source>
        <dbReference type="ARBA" id="ARBA00022989"/>
    </source>
</evidence>
<dbReference type="InterPro" id="IPR050367">
    <property type="entry name" value="APC_superfamily"/>
</dbReference>
<evidence type="ECO:0000256" key="3">
    <source>
        <dbReference type="ARBA" id="ARBA00022692"/>
    </source>
</evidence>
<feature type="transmembrane region" description="Helical" evidence="6">
    <location>
        <begin position="144"/>
        <end position="162"/>
    </location>
</feature>
<dbReference type="AlphaFoldDB" id="A0A4Q2A6M7"/>